<dbReference type="Proteomes" id="UP000466554">
    <property type="component" value="Chromosome"/>
</dbReference>
<evidence type="ECO:0000256" key="1">
    <source>
        <dbReference type="SAM" id="MobiDB-lite"/>
    </source>
</evidence>
<evidence type="ECO:0000313" key="3">
    <source>
        <dbReference type="Proteomes" id="UP000466554"/>
    </source>
</evidence>
<organism evidence="2 3">
    <name type="scientific">Mycolicibacterium parafortuitum</name>
    <name type="common">Mycobacterium parafortuitum</name>
    <dbReference type="NCBI Taxonomy" id="39692"/>
    <lineage>
        <taxon>Bacteria</taxon>
        <taxon>Bacillati</taxon>
        <taxon>Actinomycetota</taxon>
        <taxon>Actinomycetes</taxon>
        <taxon>Mycobacteriales</taxon>
        <taxon>Mycobacteriaceae</taxon>
        <taxon>Mycolicibacterium</taxon>
    </lineage>
</organism>
<feature type="region of interest" description="Disordered" evidence="1">
    <location>
        <begin position="1"/>
        <end position="25"/>
    </location>
</feature>
<name>A0A7I7U075_MYCPF</name>
<dbReference type="EMBL" id="AP022598">
    <property type="protein sequence ID" value="BBY74245.1"/>
    <property type="molecule type" value="Genomic_DNA"/>
</dbReference>
<gene>
    <name evidence="2" type="ORF">MPRF_11440</name>
</gene>
<protein>
    <submittedName>
        <fullName evidence="2">Uncharacterized protein</fullName>
    </submittedName>
</protein>
<sequence length="63" mass="6593">MIRPTFTLSDPEPPQAVSPRTNEPAVTVAPTMRKVLLLCPNFPNIETPVAGATPGAPLCAASH</sequence>
<reference evidence="2 3" key="1">
    <citation type="journal article" date="2019" name="Emerg. Microbes Infect.">
        <title>Comprehensive subspecies identification of 175 nontuberculous mycobacteria species based on 7547 genomic profiles.</title>
        <authorList>
            <person name="Matsumoto Y."/>
            <person name="Kinjo T."/>
            <person name="Motooka D."/>
            <person name="Nabeya D."/>
            <person name="Jung N."/>
            <person name="Uechi K."/>
            <person name="Horii T."/>
            <person name="Iida T."/>
            <person name="Fujita J."/>
            <person name="Nakamura S."/>
        </authorList>
    </citation>
    <scope>NUCLEOTIDE SEQUENCE [LARGE SCALE GENOMIC DNA]</scope>
    <source>
        <strain evidence="2 3">JCM 6367</strain>
    </source>
</reference>
<dbReference type="AlphaFoldDB" id="A0A7I7U075"/>
<evidence type="ECO:0000313" key="2">
    <source>
        <dbReference type="EMBL" id="BBY74245.1"/>
    </source>
</evidence>
<accession>A0A7I7U075</accession>
<proteinExistence type="predicted"/>